<dbReference type="Proteomes" id="UP000887577">
    <property type="component" value="Unplaced"/>
</dbReference>
<feature type="chain" id="PRO_5036857659" evidence="1">
    <location>
        <begin position="21"/>
        <end position="120"/>
    </location>
</feature>
<protein>
    <submittedName>
        <fullName evidence="3">Uncharacterized protein</fullName>
    </submittedName>
</protein>
<reference evidence="3" key="1">
    <citation type="submission" date="2022-11" db="UniProtKB">
        <authorList>
            <consortium name="WormBaseParasite"/>
        </authorList>
    </citation>
    <scope>IDENTIFICATION</scope>
</reference>
<proteinExistence type="predicted"/>
<dbReference type="AlphaFoldDB" id="A0A914YDB6"/>
<dbReference type="WBParaSite" id="PSU_v2.g16741.t1">
    <property type="protein sequence ID" value="PSU_v2.g16741.t1"/>
    <property type="gene ID" value="PSU_v2.g16741"/>
</dbReference>
<keyword evidence="2" id="KW-1185">Reference proteome</keyword>
<sequence length="120" mass="13380">MNFFFYFVLPLLVLSSIGDCYQIVSSNEQIPSYLQRYISLSGSSLTIQPGAPDLELLAHGHTLDFKVTVDALCKTYSFDFLNGRCEIEFSLGGRLKINGILLANQRAAAEFAIENDGWCF</sequence>
<name>A0A914YDB6_9BILA</name>
<organism evidence="2 3">
    <name type="scientific">Panagrolaimus superbus</name>
    <dbReference type="NCBI Taxonomy" id="310955"/>
    <lineage>
        <taxon>Eukaryota</taxon>
        <taxon>Metazoa</taxon>
        <taxon>Ecdysozoa</taxon>
        <taxon>Nematoda</taxon>
        <taxon>Chromadorea</taxon>
        <taxon>Rhabditida</taxon>
        <taxon>Tylenchina</taxon>
        <taxon>Panagrolaimomorpha</taxon>
        <taxon>Panagrolaimoidea</taxon>
        <taxon>Panagrolaimidae</taxon>
        <taxon>Panagrolaimus</taxon>
    </lineage>
</organism>
<evidence type="ECO:0000256" key="1">
    <source>
        <dbReference type="SAM" id="SignalP"/>
    </source>
</evidence>
<evidence type="ECO:0000313" key="3">
    <source>
        <dbReference type="WBParaSite" id="PSU_v2.g16741.t1"/>
    </source>
</evidence>
<accession>A0A914YDB6</accession>
<keyword evidence="1" id="KW-0732">Signal</keyword>
<evidence type="ECO:0000313" key="2">
    <source>
        <dbReference type="Proteomes" id="UP000887577"/>
    </source>
</evidence>
<feature type="signal peptide" evidence="1">
    <location>
        <begin position="1"/>
        <end position="20"/>
    </location>
</feature>